<dbReference type="SUPFAM" id="SSF56925">
    <property type="entry name" value="OMPA-like"/>
    <property type="match status" value="1"/>
</dbReference>
<name>A0ABV8QGM1_9GAMM</name>
<dbReference type="InterPro" id="IPR027385">
    <property type="entry name" value="Beta-barrel_OMP"/>
</dbReference>
<feature type="chain" id="PRO_5046006070" evidence="2">
    <location>
        <begin position="26"/>
        <end position="193"/>
    </location>
</feature>
<dbReference type="Gene3D" id="2.40.160.20">
    <property type="match status" value="1"/>
</dbReference>
<evidence type="ECO:0000259" key="3">
    <source>
        <dbReference type="Pfam" id="PF13505"/>
    </source>
</evidence>
<feature type="domain" description="Outer membrane protein beta-barrel" evidence="3">
    <location>
        <begin position="18"/>
        <end position="193"/>
    </location>
</feature>
<accession>A0ABV8QGM1</accession>
<evidence type="ECO:0000256" key="2">
    <source>
        <dbReference type="SAM" id="SignalP"/>
    </source>
</evidence>
<organism evidence="4 5">
    <name type="scientific">Marinobacter lacisalsi</name>
    <dbReference type="NCBI Taxonomy" id="475979"/>
    <lineage>
        <taxon>Bacteria</taxon>
        <taxon>Pseudomonadati</taxon>
        <taxon>Pseudomonadota</taxon>
        <taxon>Gammaproteobacteria</taxon>
        <taxon>Pseudomonadales</taxon>
        <taxon>Marinobacteraceae</taxon>
        <taxon>Marinobacter</taxon>
    </lineage>
</organism>
<keyword evidence="1 2" id="KW-0732">Signal</keyword>
<dbReference type="Proteomes" id="UP001595798">
    <property type="component" value="Unassembled WGS sequence"/>
</dbReference>
<feature type="signal peptide" evidence="2">
    <location>
        <begin position="1"/>
        <end position="25"/>
    </location>
</feature>
<comment type="caution">
    <text evidence="4">The sequence shown here is derived from an EMBL/GenBank/DDBJ whole genome shotgun (WGS) entry which is preliminary data.</text>
</comment>
<protein>
    <submittedName>
        <fullName evidence="4">Outer membrane beta-barrel protein</fullName>
    </submittedName>
</protein>
<proteinExistence type="predicted"/>
<evidence type="ECO:0000256" key="1">
    <source>
        <dbReference type="ARBA" id="ARBA00022729"/>
    </source>
</evidence>
<dbReference type="RefSeq" id="WP_379885613.1">
    <property type="nucleotide sequence ID" value="NZ_JBHSDI010000007.1"/>
</dbReference>
<evidence type="ECO:0000313" key="5">
    <source>
        <dbReference type="Proteomes" id="UP001595798"/>
    </source>
</evidence>
<gene>
    <name evidence="4" type="ORF">ACFOZ5_04155</name>
</gene>
<reference evidence="5" key="1">
    <citation type="journal article" date="2019" name="Int. J. Syst. Evol. Microbiol.">
        <title>The Global Catalogue of Microorganisms (GCM) 10K type strain sequencing project: providing services to taxonomists for standard genome sequencing and annotation.</title>
        <authorList>
            <consortium name="The Broad Institute Genomics Platform"/>
            <consortium name="The Broad Institute Genome Sequencing Center for Infectious Disease"/>
            <person name="Wu L."/>
            <person name="Ma J."/>
        </authorList>
    </citation>
    <scope>NUCLEOTIDE SEQUENCE [LARGE SCALE GENOMIC DNA]</scope>
    <source>
        <strain evidence="5">CECT 7297</strain>
    </source>
</reference>
<evidence type="ECO:0000313" key="4">
    <source>
        <dbReference type="EMBL" id="MFC4258224.1"/>
    </source>
</evidence>
<keyword evidence="5" id="KW-1185">Reference proteome</keyword>
<dbReference type="InterPro" id="IPR011250">
    <property type="entry name" value="OMP/PagP_B-barrel"/>
</dbReference>
<dbReference type="EMBL" id="JBHSDI010000007">
    <property type="protein sequence ID" value="MFC4258224.1"/>
    <property type="molecule type" value="Genomic_DNA"/>
</dbReference>
<sequence>MRMTSGIACVTVFTTAIFAAPAVMAQGKTERDSSGFFVSGSYGGYKAHGGEFDDERDLYGVSAGYQFNPFFALEADYIDFGKFGEDDVRSDLKGLSLSAKGRLPLTEAFGIYGKVGAFASDMEVSAFDEDETYDEVSPFVGAGVDFMVTPSLTAFAEYNRYNVDDVDEDDFNGQVTNDGPEFDTARVGLQYMF</sequence>
<dbReference type="Pfam" id="PF13505">
    <property type="entry name" value="OMP_b-brl"/>
    <property type="match status" value="1"/>
</dbReference>